<dbReference type="Proteomes" id="UP000260351">
    <property type="component" value="Unassembled WGS sequence"/>
</dbReference>
<dbReference type="PANTHER" id="PTHR43819">
    <property type="entry name" value="ARCHAEAL-TYPE GLUTAMATE SYNTHASE [NADPH]"/>
    <property type="match status" value="1"/>
</dbReference>
<keyword evidence="3" id="KW-0472">Membrane</keyword>
<dbReference type="InterPro" id="IPR002932">
    <property type="entry name" value="Glu_synthdom"/>
</dbReference>
<keyword evidence="3" id="KW-1133">Transmembrane helix</keyword>
<keyword evidence="3" id="KW-0812">Transmembrane</keyword>
<dbReference type="OrthoDB" id="9758182at2"/>
<proteinExistence type="inferred from homology"/>
<dbReference type="InterPro" id="IPR024188">
    <property type="entry name" value="GltB"/>
</dbReference>
<dbReference type="PIRSF" id="PIRSF500060">
    <property type="entry name" value="UCP500060"/>
    <property type="match status" value="1"/>
</dbReference>
<organism evidence="5 6">
    <name type="scientific">Wenzhouxiangella sediminis</name>
    <dbReference type="NCBI Taxonomy" id="1792836"/>
    <lineage>
        <taxon>Bacteria</taxon>
        <taxon>Pseudomonadati</taxon>
        <taxon>Pseudomonadota</taxon>
        <taxon>Gammaproteobacteria</taxon>
        <taxon>Chromatiales</taxon>
        <taxon>Wenzhouxiangellaceae</taxon>
        <taxon>Wenzhouxiangella</taxon>
    </lineage>
</organism>
<protein>
    <submittedName>
        <fullName evidence="5">FMN-binding glutamate synthase family protein</fullName>
    </submittedName>
</protein>
<evidence type="ECO:0000256" key="1">
    <source>
        <dbReference type="ARBA" id="ARBA00009716"/>
    </source>
</evidence>
<dbReference type="RefSeq" id="WP_116651498.1">
    <property type="nucleotide sequence ID" value="NZ_QUZK01000046.1"/>
</dbReference>
<keyword evidence="6" id="KW-1185">Reference proteome</keyword>
<evidence type="ECO:0000313" key="6">
    <source>
        <dbReference type="Proteomes" id="UP000260351"/>
    </source>
</evidence>
<name>A0A3E1K624_9GAMM</name>
<dbReference type="Pfam" id="PF01645">
    <property type="entry name" value="Glu_synthase"/>
    <property type="match status" value="1"/>
</dbReference>
<sequence>MARQYTFVILLIAFAVIGLVGLLWPPVWWSLLVIAPLLALGIRDAMQTRHTVLRNFPIIGHFRYLIEHIRPEIQQYLVESNLDAYPVEREYRSLIYQRAKGDLETRPFGTHRDVYRPGYEWAAHCTVPAPQLDEEPRIDIGGKDCKQPYSSSLLNISAMSFGSLSSNAILALNGGARAGGFAHNTGEGGVSRYHLEHGGDLIWQIGSGYFGCRTPEGRFNPERFEEVAAGESIRMIEVKLSQGAKPGAGGILPAPKVNREIAEAREVAVGEACISPPAHSAFSTPVELMEFIGKLRELSGGKPVGMKFCMGRISDFLAICRAMLDTGIRPDFITVDGGEGGTGAAPLEFSNSLGMPKRDALVVVHDILTGTNLRDDIRIICSGKILSAFHMIRSFALGADGCNSARAMMFALGCIQSLRCNSNTCPTGVTTQDPALRRGLVVEEKIPRVQRYHQRTIEALIKMLSAMGLNHPDEVMPHHIYRRSGDLKVASFAELYEFLEPGQLLDEGNGHGLFSEAWKSARSDRWT</sequence>
<gene>
    <name evidence="5" type="ORF">DZC52_12565</name>
</gene>
<dbReference type="CDD" id="cd02808">
    <property type="entry name" value="GltS_FMN"/>
    <property type="match status" value="1"/>
</dbReference>
<dbReference type="PIRSF" id="PIRSF006429">
    <property type="entry name" value="GOGAT_lg_2"/>
    <property type="match status" value="1"/>
</dbReference>
<evidence type="ECO:0000259" key="4">
    <source>
        <dbReference type="Pfam" id="PF01645"/>
    </source>
</evidence>
<dbReference type="SUPFAM" id="SSF51395">
    <property type="entry name" value="FMN-linked oxidoreductases"/>
    <property type="match status" value="1"/>
</dbReference>
<dbReference type="InterPro" id="IPR013785">
    <property type="entry name" value="Aldolase_TIM"/>
</dbReference>
<feature type="domain" description="Glutamate synthase" evidence="4">
    <location>
        <begin position="151"/>
        <end position="470"/>
    </location>
</feature>
<evidence type="ECO:0000256" key="2">
    <source>
        <dbReference type="PIRNR" id="PIRNR006429"/>
    </source>
</evidence>
<evidence type="ECO:0000256" key="3">
    <source>
        <dbReference type="SAM" id="Phobius"/>
    </source>
</evidence>
<comment type="caution">
    <text evidence="5">The sequence shown here is derived from an EMBL/GenBank/DDBJ whole genome shotgun (WGS) entry which is preliminary data.</text>
</comment>
<feature type="transmembrane region" description="Helical" evidence="3">
    <location>
        <begin position="5"/>
        <end position="22"/>
    </location>
</feature>
<accession>A0A3E1K624</accession>
<dbReference type="Gene3D" id="3.20.20.70">
    <property type="entry name" value="Aldolase class I"/>
    <property type="match status" value="1"/>
</dbReference>
<comment type="similarity">
    <text evidence="1 2">Belongs to the glutamate synthase family.</text>
</comment>
<dbReference type="AlphaFoldDB" id="A0A3E1K624"/>
<dbReference type="GO" id="GO:0015930">
    <property type="term" value="F:glutamate synthase activity"/>
    <property type="evidence" value="ECO:0007669"/>
    <property type="project" value="InterPro"/>
</dbReference>
<dbReference type="InterPro" id="IPR027283">
    <property type="entry name" value="YerD"/>
</dbReference>
<evidence type="ECO:0000313" key="5">
    <source>
        <dbReference type="EMBL" id="RFF29472.1"/>
    </source>
</evidence>
<reference evidence="5 6" key="1">
    <citation type="submission" date="2018-08" db="EMBL/GenBank/DDBJ databases">
        <title>Wenzhouxiangella salilacus sp. nov., a novel bacterium isolated from a saline lake in Xinjiang Province, China.</title>
        <authorList>
            <person name="Han S."/>
        </authorList>
    </citation>
    <scope>NUCLEOTIDE SEQUENCE [LARGE SCALE GENOMIC DNA]</scope>
    <source>
        <strain evidence="5 6">XDB06</strain>
    </source>
</reference>
<dbReference type="EMBL" id="QUZK01000046">
    <property type="protein sequence ID" value="RFF29472.1"/>
    <property type="molecule type" value="Genomic_DNA"/>
</dbReference>
<dbReference type="GO" id="GO:0006537">
    <property type="term" value="P:glutamate biosynthetic process"/>
    <property type="evidence" value="ECO:0007669"/>
    <property type="project" value="InterPro"/>
</dbReference>
<dbReference type="PANTHER" id="PTHR43819:SF1">
    <property type="entry name" value="ARCHAEAL-TYPE GLUTAMATE SYNTHASE [NADPH]"/>
    <property type="match status" value="1"/>
</dbReference>